<dbReference type="GO" id="GO:0016020">
    <property type="term" value="C:membrane"/>
    <property type="evidence" value="ECO:0007669"/>
    <property type="project" value="UniProtKB-SubCell"/>
</dbReference>
<evidence type="ECO:0000256" key="2">
    <source>
        <dbReference type="ARBA" id="ARBA00022670"/>
    </source>
</evidence>
<evidence type="ECO:0000256" key="4">
    <source>
        <dbReference type="ARBA" id="ARBA00022801"/>
    </source>
</evidence>
<dbReference type="Proteomes" id="UP000030960">
    <property type="component" value="Unassembled WGS sequence"/>
</dbReference>
<dbReference type="Pfam" id="PF01694">
    <property type="entry name" value="Rhomboid"/>
    <property type="match status" value="1"/>
</dbReference>
<dbReference type="GO" id="GO:0006508">
    <property type="term" value="P:proteolysis"/>
    <property type="evidence" value="ECO:0007669"/>
    <property type="project" value="UniProtKB-KW"/>
</dbReference>
<protein>
    <submittedName>
        <fullName evidence="9">Rhomboid family protein</fullName>
    </submittedName>
</protein>
<dbReference type="EMBL" id="JSUQ01000008">
    <property type="protein sequence ID" value="KHQ53244.1"/>
    <property type="molecule type" value="Genomic_DNA"/>
</dbReference>
<accession>A0A0B3SRZ1</accession>
<gene>
    <name evidence="9" type="ORF">OA50_02271</name>
</gene>
<dbReference type="OrthoDB" id="7836448at2"/>
<keyword evidence="5" id="KW-0720">Serine protease</keyword>
<evidence type="ECO:0000259" key="8">
    <source>
        <dbReference type="Pfam" id="PF01694"/>
    </source>
</evidence>
<proteinExistence type="predicted"/>
<dbReference type="PANTHER" id="PTHR22936">
    <property type="entry name" value="RHOMBOID-RELATED"/>
    <property type="match status" value="1"/>
</dbReference>
<dbReference type="PANTHER" id="PTHR22936:SF69">
    <property type="entry name" value="RHOMBOID-LIKE PROTEIN"/>
    <property type="match status" value="1"/>
</dbReference>
<name>A0A0B3SRZ1_9RHOB</name>
<keyword evidence="2" id="KW-0645">Protease</keyword>
<dbReference type="STRING" id="561184.SAMN05216376_11456"/>
<dbReference type="SUPFAM" id="SSF144091">
    <property type="entry name" value="Rhomboid-like"/>
    <property type="match status" value="1"/>
</dbReference>
<comment type="caution">
    <text evidence="9">The sequence shown here is derived from an EMBL/GenBank/DDBJ whole genome shotgun (WGS) entry which is preliminary data.</text>
</comment>
<keyword evidence="7" id="KW-0472">Membrane</keyword>
<dbReference type="RefSeq" id="WP_043141086.1">
    <property type="nucleotide sequence ID" value="NZ_JAHVJH010000014.1"/>
</dbReference>
<evidence type="ECO:0000256" key="5">
    <source>
        <dbReference type="ARBA" id="ARBA00022825"/>
    </source>
</evidence>
<dbReference type="InterPro" id="IPR022764">
    <property type="entry name" value="Peptidase_S54_rhomboid_dom"/>
</dbReference>
<dbReference type="InterPro" id="IPR002610">
    <property type="entry name" value="Peptidase_S54_rhomboid-like"/>
</dbReference>
<keyword evidence="6" id="KW-1133">Transmembrane helix</keyword>
<dbReference type="InterPro" id="IPR035952">
    <property type="entry name" value="Rhomboid-like_sf"/>
</dbReference>
<dbReference type="AlphaFoldDB" id="A0A0B3SRZ1"/>
<evidence type="ECO:0000256" key="7">
    <source>
        <dbReference type="ARBA" id="ARBA00023136"/>
    </source>
</evidence>
<sequence length="227" mass="24085">MTHPHNEAPVNPLPPVVAALFLVLAGIELTLWLGGQGIVGGPGAVGWRTSAIETYAFSGRAFDWMLETGQYPPEHLLRLVAYLFLHPSFSHGLFSMVILLAMGKIVAESVGSLVFVAVFFVSGIVGAVGFGLFSDDPWLVGAFPGVYGLIGGFTFLLWVRLGNEGAPQVRAFALIGMLLAVQLVFGMLFGGGSDWIADVVGFATGFALTVVLAPGGVARVLERIRRR</sequence>
<evidence type="ECO:0000256" key="6">
    <source>
        <dbReference type="ARBA" id="ARBA00022989"/>
    </source>
</evidence>
<dbReference type="GO" id="GO:0004252">
    <property type="term" value="F:serine-type endopeptidase activity"/>
    <property type="evidence" value="ECO:0007669"/>
    <property type="project" value="InterPro"/>
</dbReference>
<dbReference type="PATRIC" id="fig|1515334.3.peg.2287"/>
<keyword evidence="4" id="KW-0378">Hydrolase</keyword>
<evidence type="ECO:0000256" key="3">
    <source>
        <dbReference type="ARBA" id="ARBA00022692"/>
    </source>
</evidence>
<evidence type="ECO:0000313" key="9">
    <source>
        <dbReference type="EMBL" id="KHQ53244.1"/>
    </source>
</evidence>
<organism evidence="9 10">
    <name type="scientific">Mameliella alba</name>
    <dbReference type="NCBI Taxonomy" id="561184"/>
    <lineage>
        <taxon>Bacteria</taxon>
        <taxon>Pseudomonadati</taxon>
        <taxon>Pseudomonadota</taxon>
        <taxon>Alphaproteobacteria</taxon>
        <taxon>Rhodobacterales</taxon>
        <taxon>Roseobacteraceae</taxon>
        <taxon>Mameliella</taxon>
    </lineage>
</organism>
<reference evidence="9 10" key="1">
    <citation type="submission" date="2014-10" db="EMBL/GenBank/DDBJ databases">
        <title>Genome sequence of Ponticoccus sp. strain UMTAT08 isolated from clonal culture of toxic dinoflagellate Alexandrium tamiyavanichii.</title>
        <authorList>
            <person name="Gan H.Y."/>
            <person name="Muhd D.-D."/>
            <person name="Mohd Noor M.E."/>
            <person name="Yeong Y.S."/>
            <person name="Usup G."/>
        </authorList>
    </citation>
    <scope>NUCLEOTIDE SEQUENCE [LARGE SCALE GENOMIC DNA]</scope>
    <source>
        <strain evidence="9 10">UMTAT08</strain>
    </source>
</reference>
<dbReference type="Gene3D" id="1.20.1540.10">
    <property type="entry name" value="Rhomboid-like"/>
    <property type="match status" value="1"/>
</dbReference>
<accession>A0A225QG43</accession>
<keyword evidence="3" id="KW-0812">Transmembrane</keyword>
<evidence type="ECO:0000256" key="1">
    <source>
        <dbReference type="ARBA" id="ARBA00004141"/>
    </source>
</evidence>
<keyword evidence="10" id="KW-1185">Reference proteome</keyword>
<evidence type="ECO:0000313" key="10">
    <source>
        <dbReference type="Proteomes" id="UP000030960"/>
    </source>
</evidence>
<comment type="subcellular location">
    <subcellularLocation>
        <location evidence="1">Membrane</location>
        <topology evidence="1">Multi-pass membrane protein</topology>
    </subcellularLocation>
</comment>
<feature type="domain" description="Peptidase S54 rhomboid" evidence="8">
    <location>
        <begin position="74"/>
        <end position="213"/>
    </location>
</feature>